<proteinExistence type="predicted"/>
<accession>A0A382D9W8</accession>
<evidence type="ECO:0000256" key="1">
    <source>
        <dbReference type="SAM" id="Phobius"/>
    </source>
</evidence>
<dbReference type="EMBL" id="UINC01038346">
    <property type="protein sequence ID" value="SVB35238.1"/>
    <property type="molecule type" value="Genomic_DNA"/>
</dbReference>
<keyword evidence="1" id="KW-0472">Membrane</keyword>
<feature type="transmembrane region" description="Helical" evidence="1">
    <location>
        <begin position="112"/>
        <end position="128"/>
    </location>
</feature>
<dbReference type="AlphaFoldDB" id="A0A382D9W8"/>
<protein>
    <submittedName>
        <fullName evidence="2">Uncharacterized protein</fullName>
    </submittedName>
</protein>
<keyword evidence="1" id="KW-0812">Transmembrane</keyword>
<name>A0A382D9W8_9ZZZZ</name>
<keyword evidence="1" id="KW-1133">Transmembrane helix</keyword>
<organism evidence="2">
    <name type="scientific">marine metagenome</name>
    <dbReference type="NCBI Taxonomy" id="408172"/>
    <lineage>
        <taxon>unclassified sequences</taxon>
        <taxon>metagenomes</taxon>
        <taxon>ecological metagenomes</taxon>
    </lineage>
</organism>
<gene>
    <name evidence="2" type="ORF">METZ01_LOCUS188092</name>
</gene>
<sequence>MKKLLPLLILVSLVNAQDILTYVDNSRFKGKLIEVQDDYVVFIPVGSKDPQTISKTRILSIRMRDGTVLNYADKVFWSSQFYMDNMATGKPTISEALASDEDESKNDVKKRPTIIGILIIFGIVLYLYN</sequence>
<evidence type="ECO:0000313" key="2">
    <source>
        <dbReference type="EMBL" id="SVB35238.1"/>
    </source>
</evidence>
<reference evidence="2" key="1">
    <citation type="submission" date="2018-05" db="EMBL/GenBank/DDBJ databases">
        <authorList>
            <person name="Lanie J.A."/>
            <person name="Ng W.-L."/>
            <person name="Kazmierczak K.M."/>
            <person name="Andrzejewski T.M."/>
            <person name="Davidsen T.M."/>
            <person name="Wayne K.J."/>
            <person name="Tettelin H."/>
            <person name="Glass J.I."/>
            <person name="Rusch D."/>
            <person name="Podicherti R."/>
            <person name="Tsui H.-C.T."/>
            <person name="Winkler M.E."/>
        </authorList>
    </citation>
    <scope>NUCLEOTIDE SEQUENCE</scope>
</reference>